<feature type="compositionally biased region" description="Polar residues" evidence="2">
    <location>
        <begin position="199"/>
        <end position="212"/>
    </location>
</feature>
<feature type="compositionally biased region" description="Low complexity" evidence="2">
    <location>
        <begin position="313"/>
        <end position="326"/>
    </location>
</feature>
<feature type="compositionally biased region" description="Pro residues" evidence="2">
    <location>
        <begin position="360"/>
        <end position="370"/>
    </location>
</feature>
<feature type="compositionally biased region" description="Basic and acidic residues" evidence="2">
    <location>
        <begin position="171"/>
        <end position="184"/>
    </location>
</feature>
<name>A0A7S1UZ17_9STRA</name>
<feature type="compositionally biased region" description="Low complexity" evidence="2">
    <location>
        <begin position="136"/>
        <end position="155"/>
    </location>
</feature>
<dbReference type="InterPro" id="IPR027817">
    <property type="entry name" value="Costars_dom"/>
</dbReference>
<accession>A0A7S1UZ17</accession>
<feature type="region of interest" description="Disordered" evidence="2">
    <location>
        <begin position="102"/>
        <end position="232"/>
    </location>
</feature>
<dbReference type="PANTHER" id="PTHR46334">
    <property type="entry name" value="COSTARS FAMILY PROTEIN ABRACL"/>
    <property type="match status" value="1"/>
</dbReference>
<feature type="domain" description="Costars" evidence="3">
    <location>
        <begin position="396"/>
        <end position="472"/>
    </location>
</feature>
<dbReference type="Pfam" id="PF14705">
    <property type="entry name" value="Costars"/>
    <property type="match status" value="2"/>
</dbReference>
<dbReference type="InterPro" id="IPR044302">
    <property type="entry name" value="Costars"/>
</dbReference>
<feature type="region of interest" description="Disordered" evidence="2">
    <location>
        <begin position="271"/>
        <end position="393"/>
    </location>
</feature>
<sequence>MVRVSPPPRSLGLKSRSGSAMAVASHEHRIDQECDQLLTDIRRIEPEGEPHVLFGKLFDDDQAQQYYEALVGTLKCAKKRGQITFKGQMLLKGMHDNVKISIVDNGGSSGEGKPVVLSSSTPKASTPPKPRPKPMKMPSLAEIAAKAAASKEATAQNGTKKGTGQNGAKESSTEKVAKIKKQTEVEATTSAERPPKPSRITTEFSFSPTSSRKQLRRKGALTQEDRVCSSDSEAVLSQDEYGVGGASDSECLVGLRSPRRLVLPKIFMAEDSRPPAGWRRRDNGRRATISSTREVLKSKENSQIAPTEEKKPTTVATAPAKKATPPEVRKPGLSTSKPAYSPQRKALTPPPSRTTTARPLPKPLTPPKPTPSRFAPPRKSASMPVGRRSGAHEASALVDDEVVRLLVDIRRVGTNPGEPTVTFGELFDDEKVQNTYEALVGTLRSAKRRGLISFKGQMLLKGMHDAVVISLVDTGAAASN</sequence>
<evidence type="ECO:0000313" key="4">
    <source>
        <dbReference type="EMBL" id="CAD9280995.1"/>
    </source>
</evidence>
<dbReference type="SMART" id="SM01283">
    <property type="entry name" value="Costars"/>
    <property type="match status" value="2"/>
</dbReference>
<dbReference type="Gene3D" id="1.10.10.1540">
    <property type="entry name" value="Costar domain"/>
    <property type="match status" value="2"/>
</dbReference>
<gene>
    <name evidence="4" type="ORF">GOCE00092_LOCUS9905</name>
</gene>
<dbReference type="GO" id="GO:0032970">
    <property type="term" value="P:regulation of actin filament-based process"/>
    <property type="evidence" value="ECO:0007669"/>
    <property type="project" value="TreeGrafter"/>
</dbReference>
<dbReference type="EMBL" id="HBGK01019522">
    <property type="protein sequence ID" value="CAD9280995.1"/>
    <property type="molecule type" value="Transcribed_RNA"/>
</dbReference>
<feature type="compositionally biased region" description="Polar residues" evidence="2">
    <location>
        <begin position="156"/>
        <end position="170"/>
    </location>
</feature>
<comment type="similarity">
    <text evidence="1">Belongs to the costars family.</text>
</comment>
<dbReference type="AlphaFoldDB" id="A0A7S1UZ17"/>
<protein>
    <recommendedName>
        <fullName evidence="3">Costars domain-containing protein</fullName>
    </recommendedName>
</protein>
<proteinExistence type="inferred from homology"/>
<organism evidence="4">
    <name type="scientific">Grammatophora oceanica</name>
    <dbReference type="NCBI Taxonomy" id="210454"/>
    <lineage>
        <taxon>Eukaryota</taxon>
        <taxon>Sar</taxon>
        <taxon>Stramenopiles</taxon>
        <taxon>Ochrophyta</taxon>
        <taxon>Bacillariophyta</taxon>
        <taxon>Fragilariophyceae</taxon>
        <taxon>Fragilariophycidae</taxon>
        <taxon>Rhabdonematales</taxon>
        <taxon>Grammatophoraceae</taxon>
        <taxon>Grammatophora</taxon>
    </lineage>
</organism>
<evidence type="ECO:0000256" key="1">
    <source>
        <dbReference type="ARBA" id="ARBA00006126"/>
    </source>
</evidence>
<evidence type="ECO:0000259" key="3">
    <source>
        <dbReference type="SMART" id="SM01283"/>
    </source>
</evidence>
<dbReference type="PANTHER" id="PTHR46334:SF1">
    <property type="entry name" value="COSTARS FAMILY PROTEIN ABRACL"/>
    <property type="match status" value="1"/>
</dbReference>
<feature type="domain" description="Costars" evidence="3">
    <location>
        <begin position="28"/>
        <end position="103"/>
    </location>
</feature>
<feature type="compositionally biased region" description="Basic and acidic residues" evidence="2">
    <location>
        <begin position="271"/>
        <end position="285"/>
    </location>
</feature>
<dbReference type="InterPro" id="IPR038095">
    <property type="entry name" value="Costars_sf"/>
</dbReference>
<reference evidence="4" key="1">
    <citation type="submission" date="2021-01" db="EMBL/GenBank/DDBJ databases">
        <authorList>
            <person name="Corre E."/>
            <person name="Pelletier E."/>
            <person name="Niang G."/>
            <person name="Scheremetjew M."/>
            <person name="Finn R."/>
            <person name="Kale V."/>
            <person name="Holt S."/>
            <person name="Cochrane G."/>
            <person name="Meng A."/>
            <person name="Brown T."/>
            <person name="Cohen L."/>
        </authorList>
    </citation>
    <scope>NUCLEOTIDE SEQUENCE</scope>
    <source>
        <strain evidence="4">CCMP 410</strain>
    </source>
</reference>
<evidence type="ECO:0000256" key="2">
    <source>
        <dbReference type="SAM" id="MobiDB-lite"/>
    </source>
</evidence>